<dbReference type="InterPro" id="IPR039353">
    <property type="entry name" value="TF_Adf1"/>
</dbReference>
<dbReference type="EMBL" id="CAJQZP010000393">
    <property type="protein sequence ID" value="CAG4959316.1"/>
    <property type="molecule type" value="Genomic_DNA"/>
</dbReference>
<reference evidence="3" key="1">
    <citation type="submission" date="2021-04" db="EMBL/GenBank/DDBJ databases">
        <authorList>
            <person name="Tunstrom K."/>
        </authorList>
    </citation>
    <scope>NUCLEOTIDE SEQUENCE</scope>
</reference>
<sequence>MDAAQLIAVVQEYEELYNLRHPFYSNQQRRDNIWEEIGRRFNKSANACKERRTRIRDNHWKALNLHKTKSGQAASKITASKFSQELSFLTPYLNDEEERRSNLSPRSAKNNEETQLESLNELGYPDNNVSSDAQSEQSVQSLGSSRIIRKKSSFATSQASQGPTAASVLQDYLISTAETRNHSDSLLDFFINMAKTVKTFPLQDQVNIKAQSFKMVNNRLLQIQRCLLHLL</sequence>
<dbReference type="InterPro" id="IPR006578">
    <property type="entry name" value="MADF-dom"/>
</dbReference>
<evidence type="ECO:0000256" key="1">
    <source>
        <dbReference type="SAM" id="MobiDB-lite"/>
    </source>
</evidence>
<comment type="caution">
    <text evidence="3">The sequence shown here is derived from an EMBL/GenBank/DDBJ whole genome shotgun (WGS) entry which is preliminary data.</text>
</comment>
<dbReference type="SMART" id="SM00595">
    <property type="entry name" value="MADF"/>
    <property type="match status" value="1"/>
</dbReference>
<evidence type="ECO:0000259" key="2">
    <source>
        <dbReference type="PROSITE" id="PS51029"/>
    </source>
</evidence>
<feature type="compositionally biased region" description="Polar residues" evidence="1">
    <location>
        <begin position="127"/>
        <end position="142"/>
    </location>
</feature>
<feature type="domain" description="MADF" evidence="2">
    <location>
        <begin position="5"/>
        <end position="94"/>
    </location>
</feature>
<protein>
    <submittedName>
        <fullName evidence="3">(apollo) hypothetical protein</fullName>
    </submittedName>
</protein>
<dbReference type="PANTHER" id="PTHR12243">
    <property type="entry name" value="MADF DOMAIN TRANSCRIPTION FACTOR"/>
    <property type="match status" value="1"/>
</dbReference>
<dbReference type="Pfam" id="PF10545">
    <property type="entry name" value="MADF_DNA_bdg"/>
    <property type="match status" value="1"/>
</dbReference>
<accession>A0A8S3WGC7</accession>
<keyword evidence="4" id="KW-1185">Reference proteome</keyword>
<proteinExistence type="predicted"/>
<dbReference type="Proteomes" id="UP000691718">
    <property type="component" value="Unassembled WGS sequence"/>
</dbReference>
<feature type="region of interest" description="Disordered" evidence="1">
    <location>
        <begin position="122"/>
        <end position="142"/>
    </location>
</feature>
<dbReference type="PANTHER" id="PTHR12243:SF67">
    <property type="entry name" value="COREPRESSOR OF PANGOLIN, ISOFORM A-RELATED"/>
    <property type="match status" value="1"/>
</dbReference>
<gene>
    <name evidence="3" type="ORF">PAPOLLO_LOCUS6140</name>
</gene>
<organism evidence="3 4">
    <name type="scientific">Parnassius apollo</name>
    <name type="common">Apollo butterfly</name>
    <name type="synonym">Papilio apollo</name>
    <dbReference type="NCBI Taxonomy" id="110799"/>
    <lineage>
        <taxon>Eukaryota</taxon>
        <taxon>Metazoa</taxon>
        <taxon>Ecdysozoa</taxon>
        <taxon>Arthropoda</taxon>
        <taxon>Hexapoda</taxon>
        <taxon>Insecta</taxon>
        <taxon>Pterygota</taxon>
        <taxon>Neoptera</taxon>
        <taxon>Endopterygota</taxon>
        <taxon>Lepidoptera</taxon>
        <taxon>Glossata</taxon>
        <taxon>Ditrysia</taxon>
        <taxon>Papilionoidea</taxon>
        <taxon>Papilionidae</taxon>
        <taxon>Parnassiinae</taxon>
        <taxon>Parnassini</taxon>
        <taxon>Parnassius</taxon>
        <taxon>Parnassius</taxon>
    </lineage>
</organism>
<evidence type="ECO:0000313" key="3">
    <source>
        <dbReference type="EMBL" id="CAG4959316.1"/>
    </source>
</evidence>
<dbReference type="PROSITE" id="PS51029">
    <property type="entry name" value="MADF"/>
    <property type="match status" value="1"/>
</dbReference>
<name>A0A8S3WGC7_PARAO</name>
<dbReference type="OrthoDB" id="8062432at2759"/>
<evidence type="ECO:0000313" key="4">
    <source>
        <dbReference type="Proteomes" id="UP000691718"/>
    </source>
</evidence>
<dbReference type="AlphaFoldDB" id="A0A8S3WGC7"/>
<feature type="region of interest" description="Disordered" evidence="1">
    <location>
        <begin position="95"/>
        <end position="114"/>
    </location>
</feature>